<evidence type="ECO:0000313" key="2">
    <source>
        <dbReference type="Proteomes" id="UP001163731"/>
    </source>
</evidence>
<sequence>MKNVFLIILLIPLLINCQTEKSAVSKYQNHVGDIVFDEKLDDSSFKRCYEKDLGNQYYSGPGSSSLQYRGEKIAIIKDLEKAKIVSSKNENGYITIRFLVNCEGKTGLFRVQQINEEYKEMTFDKKFSDQIFSFTRNLDGWIPMEDEGRTWDYYQYLTYKIENGKVSEILP</sequence>
<dbReference type="RefSeq" id="WP_264750546.1">
    <property type="nucleotide sequence ID" value="NZ_JAPDHW010000008.1"/>
</dbReference>
<reference evidence="1" key="1">
    <citation type="submission" date="2022-10" db="EMBL/GenBank/DDBJ databases">
        <title>Chryseobacterium babae sp. nov. isolated from the gut of the beetle Oryctes rhinoceros, and Chryseobacterium kimseyorum sp. nov., isolated from a stick insect rearing cage.</title>
        <authorList>
            <person name="Shelomi M."/>
            <person name="Han C.-J."/>
            <person name="Chen W.-M."/>
            <person name="Chen H.-K."/>
            <person name="Liaw S.-J."/>
            <person name="Muhle E."/>
            <person name="Clermont D."/>
        </authorList>
    </citation>
    <scope>NUCLEOTIDE SEQUENCE</scope>
    <source>
        <strain evidence="1">09-1422</strain>
    </source>
</reference>
<comment type="caution">
    <text evidence="1">The sequence shown here is derived from an EMBL/GenBank/DDBJ whole genome shotgun (WGS) entry which is preliminary data.</text>
</comment>
<proteinExistence type="predicted"/>
<name>A0ABT3HZY8_9FLAO</name>
<accession>A0ABT3HZY8</accession>
<dbReference type="EMBL" id="JAPDHW010000008">
    <property type="protein sequence ID" value="MCW3169375.1"/>
    <property type="molecule type" value="Genomic_DNA"/>
</dbReference>
<organism evidence="1 2">
    <name type="scientific">Chryseobacterium kimseyorum</name>
    <dbReference type="NCBI Taxonomy" id="2984028"/>
    <lineage>
        <taxon>Bacteria</taxon>
        <taxon>Pseudomonadati</taxon>
        <taxon>Bacteroidota</taxon>
        <taxon>Flavobacteriia</taxon>
        <taxon>Flavobacteriales</taxon>
        <taxon>Weeksellaceae</taxon>
        <taxon>Chryseobacterium group</taxon>
        <taxon>Chryseobacterium</taxon>
    </lineage>
</organism>
<evidence type="ECO:0008006" key="3">
    <source>
        <dbReference type="Google" id="ProtNLM"/>
    </source>
</evidence>
<protein>
    <recommendedName>
        <fullName evidence="3">Lipoprotein</fullName>
    </recommendedName>
</protein>
<keyword evidence="2" id="KW-1185">Reference proteome</keyword>
<gene>
    <name evidence="1" type="ORF">OMO38_12670</name>
</gene>
<evidence type="ECO:0000313" key="1">
    <source>
        <dbReference type="EMBL" id="MCW3169375.1"/>
    </source>
</evidence>
<dbReference type="Proteomes" id="UP001163731">
    <property type="component" value="Unassembled WGS sequence"/>
</dbReference>